<protein>
    <submittedName>
        <fullName evidence="1">Uncharacterized protein</fullName>
    </submittedName>
</protein>
<dbReference type="OrthoDB" id="2973929at2"/>
<reference evidence="1 2" key="1">
    <citation type="submission" date="2016-10" db="EMBL/GenBank/DDBJ databases">
        <authorList>
            <person name="de Groot N.N."/>
        </authorList>
    </citation>
    <scope>NUCLEOTIDE SEQUENCE [LARGE SCALE GENOMIC DNA]</scope>
    <source>
        <strain evidence="1 2">DSM 23995</strain>
    </source>
</reference>
<dbReference type="PROSITE" id="PS51257">
    <property type="entry name" value="PROKAR_LIPOPROTEIN"/>
    <property type="match status" value="1"/>
</dbReference>
<dbReference type="EMBL" id="FONT01000003">
    <property type="protein sequence ID" value="SFE75340.1"/>
    <property type="molecule type" value="Genomic_DNA"/>
</dbReference>
<evidence type="ECO:0000313" key="1">
    <source>
        <dbReference type="EMBL" id="SFE75340.1"/>
    </source>
</evidence>
<name>A0A1I2D5T7_9BACI</name>
<keyword evidence="2" id="KW-1185">Reference proteome</keyword>
<dbReference type="AlphaFoldDB" id="A0A1I2D5T7"/>
<gene>
    <name evidence="1" type="ORF">SAMN05192532_103400</name>
</gene>
<accession>A0A1I2D5T7</accession>
<organism evidence="1 2">
    <name type="scientific">Alteribacillus iranensis</name>
    <dbReference type="NCBI Taxonomy" id="930128"/>
    <lineage>
        <taxon>Bacteria</taxon>
        <taxon>Bacillati</taxon>
        <taxon>Bacillota</taxon>
        <taxon>Bacilli</taxon>
        <taxon>Bacillales</taxon>
        <taxon>Bacillaceae</taxon>
        <taxon>Alteribacillus</taxon>
    </lineage>
</organism>
<dbReference type="RefSeq" id="WP_091660872.1">
    <property type="nucleotide sequence ID" value="NZ_FONT01000003.1"/>
</dbReference>
<proteinExistence type="predicted"/>
<dbReference type="Proteomes" id="UP000199516">
    <property type="component" value="Unassembled WGS sequence"/>
</dbReference>
<sequence>MKRNTCWWLIVFCTVVLVGCGQVEEDFNDYLLLTGESDSWELSGYEVEITSETFKAGNGTLHMKNETDEASDFFHFETHVVMNGEDTVVHSGSVSGPGVDISEETTGAIESGAYLDENGEALTREDIADIYMIVEWWDPAAEENVHENIELY</sequence>
<evidence type="ECO:0000313" key="2">
    <source>
        <dbReference type="Proteomes" id="UP000199516"/>
    </source>
</evidence>